<name>A0ABR7LXB5_9ACTN</name>
<protein>
    <recommendedName>
        <fullName evidence="4">DUF4190 domain-containing protein</fullName>
    </recommendedName>
</protein>
<feature type="transmembrane region" description="Helical" evidence="1">
    <location>
        <begin position="33"/>
        <end position="59"/>
    </location>
</feature>
<reference evidence="2 3" key="1">
    <citation type="submission" date="2020-06" db="EMBL/GenBank/DDBJ databases">
        <title>Actinomadura xiongansis sp. nov., isolated from soil of Baiyangdian.</title>
        <authorList>
            <person name="Zhang X."/>
        </authorList>
    </citation>
    <scope>NUCLEOTIDE SEQUENCE [LARGE SCALE GENOMIC DNA]</scope>
    <source>
        <strain evidence="2 3">HBUM206468</strain>
    </source>
</reference>
<organism evidence="2 3">
    <name type="scientific">Actinomadura alba</name>
    <dbReference type="NCBI Taxonomy" id="406431"/>
    <lineage>
        <taxon>Bacteria</taxon>
        <taxon>Bacillati</taxon>
        <taxon>Actinomycetota</taxon>
        <taxon>Actinomycetes</taxon>
        <taxon>Streptosporangiales</taxon>
        <taxon>Thermomonosporaceae</taxon>
        <taxon>Actinomadura</taxon>
    </lineage>
</organism>
<proteinExistence type="predicted"/>
<keyword evidence="1" id="KW-0812">Transmembrane</keyword>
<gene>
    <name evidence="2" type="ORF">HKK74_28065</name>
</gene>
<dbReference type="EMBL" id="JABVEC010000026">
    <property type="protein sequence ID" value="MBC6469323.1"/>
    <property type="molecule type" value="Genomic_DNA"/>
</dbReference>
<dbReference type="Proteomes" id="UP000805614">
    <property type="component" value="Unassembled WGS sequence"/>
</dbReference>
<keyword evidence="3" id="KW-1185">Reference proteome</keyword>
<evidence type="ECO:0008006" key="4">
    <source>
        <dbReference type="Google" id="ProtNLM"/>
    </source>
</evidence>
<evidence type="ECO:0000256" key="1">
    <source>
        <dbReference type="SAM" id="Phobius"/>
    </source>
</evidence>
<comment type="caution">
    <text evidence="2">The sequence shown here is derived from an EMBL/GenBank/DDBJ whole genome shotgun (WGS) entry which is preliminary data.</text>
</comment>
<dbReference type="RefSeq" id="WP_187246375.1">
    <property type="nucleotide sequence ID" value="NZ_BAAAOK010000009.1"/>
</dbReference>
<evidence type="ECO:0000313" key="3">
    <source>
        <dbReference type="Proteomes" id="UP000805614"/>
    </source>
</evidence>
<keyword evidence="1" id="KW-0472">Membrane</keyword>
<keyword evidence="1" id="KW-1133">Transmembrane helix</keyword>
<sequence>MASDDPGSGRAGLAGGDRDKVAYSAAFLAGVGYAVLLFPGAGFILGLPLEIAAFPLAIWARRRAKRAGDGFGRLLTTLTLIAVVLWFVIATVVLAVVVAFVLLFD</sequence>
<feature type="transmembrane region" description="Helical" evidence="1">
    <location>
        <begin position="71"/>
        <end position="104"/>
    </location>
</feature>
<evidence type="ECO:0000313" key="2">
    <source>
        <dbReference type="EMBL" id="MBC6469323.1"/>
    </source>
</evidence>
<accession>A0ABR7LXB5</accession>